<keyword evidence="3" id="KW-1185">Reference proteome</keyword>
<dbReference type="AlphaFoldDB" id="A0A2G5SS68"/>
<accession>A0A2G5SS68</accession>
<gene>
    <name evidence="2" type="primary">Cnig_chr_X.g23898</name>
    <name evidence="2" type="ORF">B9Z55_023898</name>
</gene>
<sequence length="202" mass="22333">MSDEEEVDTLEEQSKTDDKLQRRGSFIRRTWNSTSAKVRGRSLTCVEERDECRRENNSDDAKSLSPDRSPNDHNFLCPDDNGGVYGAGPTHSAIKKTNVRRAASFTFSPKQSSSSKSSLREEKKRFLLHLFPLCFFISLFAAAGGEQSEASEEKGHPLSPSSEETRSFFALLPTLQVSFVAPEALRAFSSGFLLPAICSTSA</sequence>
<proteinExistence type="predicted"/>
<organism evidence="2 3">
    <name type="scientific">Caenorhabditis nigoni</name>
    <dbReference type="NCBI Taxonomy" id="1611254"/>
    <lineage>
        <taxon>Eukaryota</taxon>
        <taxon>Metazoa</taxon>
        <taxon>Ecdysozoa</taxon>
        <taxon>Nematoda</taxon>
        <taxon>Chromadorea</taxon>
        <taxon>Rhabditida</taxon>
        <taxon>Rhabditina</taxon>
        <taxon>Rhabditomorpha</taxon>
        <taxon>Rhabditoidea</taxon>
        <taxon>Rhabditidae</taxon>
        <taxon>Peloderinae</taxon>
        <taxon>Caenorhabditis</taxon>
    </lineage>
</organism>
<protein>
    <submittedName>
        <fullName evidence="2">Uncharacterized protein</fullName>
    </submittedName>
</protein>
<feature type="compositionally biased region" description="Basic and acidic residues" evidence="1">
    <location>
        <begin position="46"/>
        <end position="62"/>
    </location>
</feature>
<dbReference type="EMBL" id="PDUG01000006">
    <property type="protein sequence ID" value="PIC17779.1"/>
    <property type="molecule type" value="Genomic_DNA"/>
</dbReference>
<feature type="region of interest" description="Disordered" evidence="1">
    <location>
        <begin position="1"/>
        <end position="80"/>
    </location>
</feature>
<feature type="compositionally biased region" description="Basic and acidic residues" evidence="1">
    <location>
        <begin position="12"/>
        <end position="21"/>
    </location>
</feature>
<evidence type="ECO:0000256" key="1">
    <source>
        <dbReference type="SAM" id="MobiDB-lite"/>
    </source>
</evidence>
<dbReference type="STRING" id="1611254.A0A2G5SS68"/>
<comment type="caution">
    <text evidence="2">The sequence shown here is derived from an EMBL/GenBank/DDBJ whole genome shotgun (WGS) entry which is preliminary data.</text>
</comment>
<evidence type="ECO:0000313" key="3">
    <source>
        <dbReference type="Proteomes" id="UP000230233"/>
    </source>
</evidence>
<dbReference type="Proteomes" id="UP000230233">
    <property type="component" value="Chromosome X"/>
</dbReference>
<feature type="compositionally biased region" description="Acidic residues" evidence="1">
    <location>
        <begin position="1"/>
        <end position="11"/>
    </location>
</feature>
<name>A0A2G5SS68_9PELO</name>
<evidence type="ECO:0000313" key="2">
    <source>
        <dbReference type="EMBL" id="PIC17779.1"/>
    </source>
</evidence>
<reference evidence="3" key="1">
    <citation type="submission" date="2017-10" db="EMBL/GenBank/DDBJ databases">
        <title>Rapid genome shrinkage in a self-fertile nematode reveals novel sperm competition proteins.</title>
        <authorList>
            <person name="Yin D."/>
            <person name="Schwarz E.M."/>
            <person name="Thomas C.G."/>
            <person name="Felde R.L."/>
            <person name="Korf I.F."/>
            <person name="Cutter A.D."/>
            <person name="Schartner C.M."/>
            <person name="Ralston E.J."/>
            <person name="Meyer B.J."/>
            <person name="Haag E.S."/>
        </authorList>
    </citation>
    <scope>NUCLEOTIDE SEQUENCE [LARGE SCALE GENOMIC DNA]</scope>
    <source>
        <strain evidence="3">JU1422</strain>
    </source>
</reference>